<sequence length="158" mass="17178">MLNCIQTEHGGTRTRTRFPDDDTPQSPTHFGKLGEATMLTHRRQLLAESLYIIRSQSCMPSTRARRIIKGPGDKDDCVRCKPETHCAVRRGNCSSLIGGGSVNTQQMDDNIKAKVRKSHVPACPALRSLEPACKPPPPLVAIRSAAHALSCVSCASCQ</sequence>
<accession>A0ABQ9PTI9</accession>
<evidence type="ECO:0000313" key="2">
    <source>
        <dbReference type="EMBL" id="KAK0374857.1"/>
    </source>
</evidence>
<name>A0ABQ9PTI9_9PEZI</name>
<comment type="caution">
    <text evidence="2">The sequence shown here is derived from an EMBL/GenBank/DDBJ whole genome shotgun (WGS) entry which is preliminary data.</text>
</comment>
<keyword evidence="3" id="KW-1185">Reference proteome</keyword>
<organism evidence="2 3">
    <name type="scientific">Colletotrichum limetticola</name>
    <dbReference type="NCBI Taxonomy" id="1209924"/>
    <lineage>
        <taxon>Eukaryota</taxon>
        <taxon>Fungi</taxon>
        <taxon>Dikarya</taxon>
        <taxon>Ascomycota</taxon>
        <taxon>Pezizomycotina</taxon>
        <taxon>Sordariomycetes</taxon>
        <taxon>Hypocreomycetidae</taxon>
        <taxon>Glomerellales</taxon>
        <taxon>Glomerellaceae</taxon>
        <taxon>Colletotrichum</taxon>
        <taxon>Colletotrichum acutatum species complex</taxon>
    </lineage>
</organism>
<dbReference type="EMBL" id="JARUPT010000233">
    <property type="protein sequence ID" value="KAK0374857.1"/>
    <property type="molecule type" value="Genomic_DNA"/>
</dbReference>
<proteinExistence type="predicted"/>
<evidence type="ECO:0000256" key="1">
    <source>
        <dbReference type="SAM" id="MobiDB-lite"/>
    </source>
</evidence>
<gene>
    <name evidence="2" type="ORF">CLIM01_07800</name>
</gene>
<reference evidence="2" key="1">
    <citation type="submission" date="2023-04" db="EMBL/GenBank/DDBJ databases">
        <title>Colletotrichum limetticola genome sequence.</title>
        <authorList>
            <person name="Baroncelli R."/>
        </authorList>
    </citation>
    <scope>NUCLEOTIDE SEQUENCE</scope>
    <source>
        <strain evidence="2">KLA-Anderson</strain>
    </source>
</reference>
<evidence type="ECO:0000313" key="3">
    <source>
        <dbReference type="Proteomes" id="UP001169217"/>
    </source>
</evidence>
<protein>
    <submittedName>
        <fullName evidence="2">Uncharacterized protein</fullName>
    </submittedName>
</protein>
<dbReference type="Proteomes" id="UP001169217">
    <property type="component" value="Unassembled WGS sequence"/>
</dbReference>
<feature type="region of interest" description="Disordered" evidence="1">
    <location>
        <begin position="1"/>
        <end position="25"/>
    </location>
</feature>